<dbReference type="GeneID" id="36574533"/>
<evidence type="ECO:0000313" key="3">
    <source>
        <dbReference type="Proteomes" id="UP000241818"/>
    </source>
</evidence>
<proteinExistence type="predicted"/>
<protein>
    <submittedName>
        <fullName evidence="2">Uncharacterized protein</fullName>
    </submittedName>
</protein>
<dbReference type="RefSeq" id="XP_024723426.1">
    <property type="nucleotide sequence ID" value="XM_024866452.1"/>
</dbReference>
<dbReference type="Gene3D" id="3.90.25.70">
    <property type="match status" value="1"/>
</dbReference>
<dbReference type="STRING" id="857342.A0A2T3B929"/>
<dbReference type="OrthoDB" id="3243207at2759"/>
<dbReference type="EMBL" id="KZ679008">
    <property type="protein sequence ID" value="PSS23380.1"/>
    <property type="molecule type" value="Genomic_DNA"/>
</dbReference>
<dbReference type="AlphaFoldDB" id="A0A2T3B929"/>
<name>A0A2T3B929_AMORE</name>
<evidence type="ECO:0000313" key="2">
    <source>
        <dbReference type="EMBL" id="PSS23380.1"/>
    </source>
</evidence>
<sequence length="169" mass="18248">MAKRTIKSKYEAQDATLSGKRQLLSVDRDRAEIYYEVDPYSSPAESASDSSNETSNPPPPYTASVPETSEASRPSPPSAPGRTNAGVLSSKKPDAPISALEIIVGIIAQKLKKSSDEIAATSTIKSLVSGGFPRLQISRLPIPIVWHTDGSASTRSIDVRERDSRRPRK</sequence>
<evidence type="ECO:0000256" key="1">
    <source>
        <dbReference type="SAM" id="MobiDB-lite"/>
    </source>
</evidence>
<dbReference type="InParanoid" id="A0A2T3B929"/>
<keyword evidence="3" id="KW-1185">Reference proteome</keyword>
<accession>A0A2T3B929</accession>
<dbReference type="Proteomes" id="UP000241818">
    <property type="component" value="Unassembled WGS sequence"/>
</dbReference>
<feature type="region of interest" description="Disordered" evidence="1">
    <location>
        <begin position="1"/>
        <end position="22"/>
    </location>
</feature>
<gene>
    <name evidence="2" type="ORF">M430DRAFT_33877</name>
</gene>
<reference evidence="2 3" key="1">
    <citation type="journal article" date="2018" name="New Phytol.">
        <title>Comparative genomics and transcriptomics depict ericoid mycorrhizal fungi as versatile saprotrophs and plant mutualists.</title>
        <authorList>
            <person name="Martino E."/>
            <person name="Morin E."/>
            <person name="Grelet G.A."/>
            <person name="Kuo A."/>
            <person name="Kohler A."/>
            <person name="Daghino S."/>
            <person name="Barry K.W."/>
            <person name="Cichocki N."/>
            <person name="Clum A."/>
            <person name="Dockter R.B."/>
            <person name="Hainaut M."/>
            <person name="Kuo R.C."/>
            <person name="LaButti K."/>
            <person name="Lindahl B.D."/>
            <person name="Lindquist E.A."/>
            <person name="Lipzen A."/>
            <person name="Khouja H.R."/>
            <person name="Magnuson J."/>
            <person name="Murat C."/>
            <person name="Ohm R.A."/>
            <person name="Singer S.W."/>
            <person name="Spatafora J.W."/>
            <person name="Wang M."/>
            <person name="Veneault-Fourrey C."/>
            <person name="Henrissat B."/>
            <person name="Grigoriev I.V."/>
            <person name="Martin F.M."/>
            <person name="Perotto S."/>
        </authorList>
    </citation>
    <scope>NUCLEOTIDE SEQUENCE [LARGE SCALE GENOMIC DNA]</scope>
    <source>
        <strain evidence="2 3">ATCC 22711</strain>
    </source>
</reference>
<feature type="region of interest" description="Disordered" evidence="1">
    <location>
        <begin position="35"/>
        <end position="92"/>
    </location>
</feature>
<feature type="compositionally biased region" description="Low complexity" evidence="1">
    <location>
        <begin position="38"/>
        <end position="51"/>
    </location>
</feature>
<organism evidence="2 3">
    <name type="scientific">Amorphotheca resinae ATCC 22711</name>
    <dbReference type="NCBI Taxonomy" id="857342"/>
    <lineage>
        <taxon>Eukaryota</taxon>
        <taxon>Fungi</taxon>
        <taxon>Dikarya</taxon>
        <taxon>Ascomycota</taxon>
        <taxon>Pezizomycotina</taxon>
        <taxon>Leotiomycetes</taxon>
        <taxon>Helotiales</taxon>
        <taxon>Amorphothecaceae</taxon>
        <taxon>Amorphotheca</taxon>
    </lineage>
</organism>